<dbReference type="Proteomes" id="UP001596170">
    <property type="component" value="Unassembled WGS sequence"/>
</dbReference>
<name>A0ABW1LB51_9BACL</name>
<evidence type="ECO:0000313" key="2">
    <source>
        <dbReference type="Proteomes" id="UP001596170"/>
    </source>
</evidence>
<evidence type="ECO:0000313" key="1">
    <source>
        <dbReference type="EMBL" id="MFC6040452.1"/>
    </source>
</evidence>
<organism evidence="1 2">
    <name type="scientific">Paenisporosarcina macmurdoensis</name>
    <dbReference type="NCBI Taxonomy" id="212659"/>
    <lineage>
        <taxon>Bacteria</taxon>
        <taxon>Bacillati</taxon>
        <taxon>Bacillota</taxon>
        <taxon>Bacilli</taxon>
        <taxon>Bacillales</taxon>
        <taxon>Caryophanaceae</taxon>
        <taxon>Paenisporosarcina</taxon>
    </lineage>
</organism>
<dbReference type="RefSeq" id="WP_377734932.1">
    <property type="nucleotide sequence ID" value="NZ_JBHSRI010000024.1"/>
</dbReference>
<dbReference type="EMBL" id="JBHSRI010000024">
    <property type="protein sequence ID" value="MFC6040452.1"/>
    <property type="molecule type" value="Genomic_DNA"/>
</dbReference>
<proteinExistence type="predicted"/>
<accession>A0ABW1LB51</accession>
<gene>
    <name evidence="1" type="ORF">ACFPYN_13575</name>
</gene>
<reference evidence="2" key="1">
    <citation type="journal article" date="2019" name="Int. J. Syst. Evol. Microbiol.">
        <title>The Global Catalogue of Microorganisms (GCM) 10K type strain sequencing project: providing services to taxonomists for standard genome sequencing and annotation.</title>
        <authorList>
            <consortium name="The Broad Institute Genomics Platform"/>
            <consortium name="The Broad Institute Genome Sequencing Center for Infectious Disease"/>
            <person name="Wu L."/>
            <person name="Ma J."/>
        </authorList>
    </citation>
    <scope>NUCLEOTIDE SEQUENCE [LARGE SCALE GENOMIC DNA]</scope>
    <source>
        <strain evidence="2">CCUG 54527</strain>
    </source>
</reference>
<comment type="caution">
    <text evidence="1">The sequence shown here is derived from an EMBL/GenBank/DDBJ whole genome shotgun (WGS) entry which is preliminary data.</text>
</comment>
<protein>
    <submittedName>
        <fullName evidence="1">Uncharacterized protein</fullName>
    </submittedName>
</protein>
<keyword evidence="2" id="KW-1185">Reference proteome</keyword>
<sequence length="266" mass="31710">MTQLQDELAILYFQAKNEFLIRDKFAYYLFKTFMDHGLIPIREWTWQGSQAIDLAIFRELEMKESLIATWNNDELIVFKRILVEEGIIDDFEDITSIEEANNIQLEKIFNCLDTKSQNLILDTIKEQNLNNFVPVALFEFKCEYTYHDFYWIEVEGLMIKKDLNRMKVIRDLYNKDLNYYGIILGVHFENNLSFNSKYWELNSHFEKIYKTNTSPSAIKNKIKFEFEPDYKVTEQIINVGKIFEEEVSIYAWIISEKQPSGAFLID</sequence>